<evidence type="ECO:0000256" key="1">
    <source>
        <dbReference type="ARBA" id="ARBA00009922"/>
    </source>
</evidence>
<evidence type="ECO:0000256" key="2">
    <source>
        <dbReference type="ARBA" id="ARBA00022741"/>
    </source>
</evidence>
<feature type="domain" description="UvrD-like helicase ATP-binding" evidence="13">
    <location>
        <begin position="5"/>
        <end position="288"/>
    </location>
</feature>
<evidence type="ECO:0000256" key="10">
    <source>
        <dbReference type="ARBA" id="ARBA00034923"/>
    </source>
</evidence>
<dbReference type="InterPro" id="IPR027417">
    <property type="entry name" value="P-loop_NTPase"/>
</dbReference>
<dbReference type="Gene3D" id="3.40.50.300">
    <property type="entry name" value="P-loop containing nucleotide triphosphate hydrolases"/>
    <property type="match status" value="2"/>
</dbReference>
<dbReference type="InterPro" id="IPR000212">
    <property type="entry name" value="DNA_helicase_UvrD/REP"/>
</dbReference>
<evidence type="ECO:0000256" key="9">
    <source>
        <dbReference type="ARBA" id="ARBA00034808"/>
    </source>
</evidence>
<dbReference type="GO" id="GO:0033202">
    <property type="term" value="C:DNA helicase complex"/>
    <property type="evidence" value="ECO:0007669"/>
    <property type="project" value="TreeGrafter"/>
</dbReference>
<dbReference type="STRING" id="1561003.Ark11_0302"/>
<dbReference type="Gene3D" id="1.10.486.10">
    <property type="entry name" value="PCRA, domain 4"/>
    <property type="match status" value="1"/>
</dbReference>
<evidence type="ECO:0000256" key="6">
    <source>
        <dbReference type="ARBA" id="ARBA00023125"/>
    </source>
</evidence>
<accession>A0A0S4M4C6</accession>
<dbReference type="EC" id="5.6.2.4" evidence="9"/>
<dbReference type="Proteomes" id="UP000198651">
    <property type="component" value="Chromosome I"/>
</dbReference>
<dbReference type="PROSITE" id="PS51198">
    <property type="entry name" value="UVRD_HELICASE_ATP_BIND"/>
    <property type="match status" value="1"/>
</dbReference>
<dbReference type="PATRIC" id="fig|1561003.3.peg.309"/>
<comment type="catalytic activity">
    <reaction evidence="8">
        <text>Couples ATP hydrolysis with the unwinding of duplex DNA by translocating in the 3'-5' direction.</text>
        <dbReference type="EC" id="5.6.2.4"/>
    </reaction>
</comment>
<sequence>MSYLDGLNLQQREAVSWDNGSLLVLAGAGSGKTKVLTSRLAWLIETKRCHPYQVLAVTFTNKAAKEMVKRVSDTLPGNTLVSRMWLGTFHGICLRFLRQYYHEAGLTSTFQILDSADQISLIKRILKEEGKDPVLYPPVQVANFINHSKQRAQRYSDISNDNFFYQKISFIYDRYEQICASEMLVDFSELILRSYEVLMNCADLRQQVIDKFSFILIDEFQDTNLLQYRWLKAIAGHGTNNCRSVFAVGDDDQSIYSFRGATVDNIHAFQQDFNVSKVIRLEQNYRSVSYILDASNKLIANNSHRLGKNLWTDNCKNGVITVCRALNDYYEAVWLTETINRIVGRGGSLSDIAVLYRTNAQSRCIEQALFSANIPFRVVGGARFFDRAEVKHVMAYLRLVINESDSMSFLRIVNVPLRGIGPQTVSDIQARSIQSNKSLLAVTENYSGAKCKPVQFFYQLMKRLIEASSTMSLLDYVSFVIEETALLSSFPASEQDDRRENLDQFLLSLESFEKEYILERDSEDDPRAVLAAFLSSVALETSVSDDGTDKVSLMTIHMSKGLEFDSVFIVGLEQGLFPSDRWDKDEEKSLEEERRLMYVAMTRAKRELFFSFCRERRMYSRSEPAICYPSQFIEEIPGLNIIDYPYGKSSRTDGVSLKRFSRGGVQAPSSRSRSCAYHVGQMVNHQHFGRGCITAVEGCSDDVYVRVSFEQHGSKLLSAKLSKLEVTN</sequence>
<dbReference type="PANTHER" id="PTHR11070">
    <property type="entry name" value="UVRD / RECB / PCRA DNA HELICASE FAMILY MEMBER"/>
    <property type="match status" value="1"/>
</dbReference>
<dbReference type="GO" id="GO:0043138">
    <property type="term" value="F:3'-5' DNA helicase activity"/>
    <property type="evidence" value="ECO:0007669"/>
    <property type="project" value="UniProtKB-EC"/>
</dbReference>
<name>A0A0S4M4C6_9BURK</name>
<dbReference type="Pfam" id="PF00580">
    <property type="entry name" value="UvrD-helicase"/>
    <property type="match status" value="1"/>
</dbReference>
<dbReference type="GO" id="GO:0005524">
    <property type="term" value="F:ATP binding"/>
    <property type="evidence" value="ECO:0007669"/>
    <property type="project" value="UniProtKB-UniRule"/>
</dbReference>
<dbReference type="RefSeq" id="WP_092342787.1">
    <property type="nucleotide sequence ID" value="NZ_FLSL01000089.1"/>
</dbReference>
<dbReference type="PANTHER" id="PTHR11070:SF2">
    <property type="entry name" value="ATP-DEPENDENT DNA HELICASE SRS2"/>
    <property type="match status" value="1"/>
</dbReference>
<evidence type="ECO:0000259" key="13">
    <source>
        <dbReference type="PROSITE" id="PS51198"/>
    </source>
</evidence>
<keyword evidence="16" id="KW-1185">Reference proteome</keyword>
<dbReference type="InterPro" id="IPR013986">
    <property type="entry name" value="DExx_box_DNA_helicase_dom_sf"/>
</dbReference>
<evidence type="ECO:0000256" key="8">
    <source>
        <dbReference type="ARBA" id="ARBA00034617"/>
    </source>
</evidence>
<dbReference type="AlphaFoldDB" id="A0A0S4M4C6"/>
<evidence type="ECO:0000313" key="16">
    <source>
        <dbReference type="Proteomes" id="UP000198651"/>
    </source>
</evidence>
<dbReference type="CDD" id="cd17932">
    <property type="entry name" value="DEXQc_UvrD"/>
    <property type="match status" value="1"/>
</dbReference>
<evidence type="ECO:0000256" key="3">
    <source>
        <dbReference type="ARBA" id="ARBA00022801"/>
    </source>
</evidence>
<dbReference type="Pfam" id="PF21196">
    <property type="entry name" value="PcrA_UvrD_tudor"/>
    <property type="match status" value="1"/>
</dbReference>
<evidence type="ECO:0000256" key="7">
    <source>
        <dbReference type="ARBA" id="ARBA00023235"/>
    </source>
</evidence>
<dbReference type="GO" id="GO:0016887">
    <property type="term" value="F:ATP hydrolysis activity"/>
    <property type="evidence" value="ECO:0007669"/>
    <property type="project" value="RHEA"/>
</dbReference>
<dbReference type="SUPFAM" id="SSF52540">
    <property type="entry name" value="P-loop containing nucleoside triphosphate hydrolases"/>
    <property type="match status" value="1"/>
</dbReference>
<dbReference type="OrthoDB" id="9810135at2"/>
<protein>
    <recommendedName>
        <fullName evidence="9">DNA 3'-5' helicase</fullName>
        <ecNumber evidence="9">5.6.2.4</ecNumber>
    </recommendedName>
    <alternativeName>
        <fullName evidence="10">DNA 3'-5' helicase II</fullName>
    </alternativeName>
</protein>
<reference evidence="16" key="1">
    <citation type="submission" date="2015-11" db="EMBL/GenBank/DDBJ databases">
        <authorList>
            <person name="Seth-Smith H.M.B."/>
        </authorList>
    </citation>
    <scope>NUCLEOTIDE SEQUENCE [LARGE SCALE GENOMIC DNA]</scope>
    <source>
        <strain evidence="16">2013Ark11</strain>
    </source>
</reference>
<evidence type="ECO:0000256" key="4">
    <source>
        <dbReference type="ARBA" id="ARBA00022806"/>
    </source>
</evidence>
<dbReference type="PROSITE" id="PS51217">
    <property type="entry name" value="UVRD_HELICASE_CTER"/>
    <property type="match status" value="1"/>
</dbReference>
<keyword evidence="2 12" id="KW-0547">Nucleotide-binding</keyword>
<keyword evidence="3 12" id="KW-0378">Hydrolase</keyword>
<keyword evidence="4 12" id="KW-0347">Helicase</keyword>
<dbReference type="CDD" id="cd18807">
    <property type="entry name" value="SF1_C_UvrD"/>
    <property type="match status" value="1"/>
</dbReference>
<dbReference type="GO" id="GO:0000725">
    <property type="term" value="P:recombinational repair"/>
    <property type="evidence" value="ECO:0007669"/>
    <property type="project" value="TreeGrafter"/>
</dbReference>
<keyword evidence="6" id="KW-0238">DNA-binding</keyword>
<dbReference type="Pfam" id="PF13361">
    <property type="entry name" value="UvrD_C"/>
    <property type="match status" value="1"/>
</dbReference>
<dbReference type="Gene3D" id="1.10.10.160">
    <property type="match status" value="1"/>
</dbReference>
<feature type="binding site" evidence="12">
    <location>
        <begin position="26"/>
        <end position="33"/>
    </location>
    <ligand>
        <name>ATP</name>
        <dbReference type="ChEBI" id="CHEBI:30616"/>
    </ligand>
</feature>
<dbReference type="GO" id="GO:0003677">
    <property type="term" value="F:DNA binding"/>
    <property type="evidence" value="ECO:0007669"/>
    <property type="project" value="UniProtKB-KW"/>
</dbReference>
<comment type="similarity">
    <text evidence="1">Belongs to the helicase family. UvrD subfamily.</text>
</comment>
<evidence type="ECO:0000256" key="12">
    <source>
        <dbReference type="PROSITE-ProRule" id="PRU00560"/>
    </source>
</evidence>
<proteinExistence type="inferred from homology"/>
<gene>
    <name evidence="15" type="primary">uvrD</name>
    <name evidence="15" type="ORF">Ark11_0302</name>
</gene>
<evidence type="ECO:0000313" key="15">
    <source>
        <dbReference type="EMBL" id="CUT17158.1"/>
    </source>
</evidence>
<evidence type="ECO:0000256" key="11">
    <source>
        <dbReference type="ARBA" id="ARBA00048988"/>
    </source>
</evidence>
<organism evidence="15 16">
    <name type="scientific">Candidatus Ichthyocystis hellenicum</name>
    <dbReference type="NCBI Taxonomy" id="1561003"/>
    <lineage>
        <taxon>Bacteria</taxon>
        <taxon>Pseudomonadati</taxon>
        <taxon>Pseudomonadota</taxon>
        <taxon>Betaproteobacteria</taxon>
        <taxon>Burkholderiales</taxon>
        <taxon>Candidatus Ichthyocystis</taxon>
    </lineage>
</organism>
<keyword evidence="5 12" id="KW-0067">ATP-binding</keyword>
<keyword evidence="7" id="KW-0413">Isomerase</keyword>
<feature type="domain" description="UvrD-like helicase C-terminal" evidence="14">
    <location>
        <begin position="289"/>
        <end position="561"/>
    </location>
</feature>
<evidence type="ECO:0000256" key="5">
    <source>
        <dbReference type="ARBA" id="ARBA00022840"/>
    </source>
</evidence>
<dbReference type="InterPro" id="IPR014016">
    <property type="entry name" value="UvrD-like_ATP-bd"/>
</dbReference>
<comment type="catalytic activity">
    <reaction evidence="11">
        <text>ATP + H2O = ADP + phosphate + H(+)</text>
        <dbReference type="Rhea" id="RHEA:13065"/>
        <dbReference type="ChEBI" id="CHEBI:15377"/>
        <dbReference type="ChEBI" id="CHEBI:15378"/>
        <dbReference type="ChEBI" id="CHEBI:30616"/>
        <dbReference type="ChEBI" id="CHEBI:43474"/>
        <dbReference type="ChEBI" id="CHEBI:456216"/>
        <dbReference type="EC" id="5.6.2.4"/>
    </reaction>
</comment>
<dbReference type="GO" id="GO:0005829">
    <property type="term" value="C:cytosol"/>
    <property type="evidence" value="ECO:0007669"/>
    <property type="project" value="TreeGrafter"/>
</dbReference>
<evidence type="ECO:0000259" key="14">
    <source>
        <dbReference type="PROSITE" id="PS51217"/>
    </source>
</evidence>
<dbReference type="InterPro" id="IPR014017">
    <property type="entry name" value="DNA_helicase_UvrD-like_C"/>
</dbReference>
<dbReference type="EMBL" id="LN906597">
    <property type="protein sequence ID" value="CUT17158.1"/>
    <property type="molecule type" value="Genomic_DNA"/>
</dbReference>